<dbReference type="GO" id="GO:0009073">
    <property type="term" value="P:aromatic amino acid family biosynthetic process"/>
    <property type="evidence" value="ECO:0007669"/>
    <property type="project" value="InterPro"/>
</dbReference>
<reference evidence="4" key="1">
    <citation type="journal article" date="2020" name="mSystems">
        <title>Genome- and Community-Level Interaction Insights into Carbon Utilization and Element Cycling Functions of Hydrothermarchaeota in Hydrothermal Sediment.</title>
        <authorList>
            <person name="Zhou Z."/>
            <person name="Liu Y."/>
            <person name="Xu W."/>
            <person name="Pan J."/>
            <person name="Luo Z.H."/>
            <person name="Li M."/>
        </authorList>
    </citation>
    <scope>NUCLEOTIDE SEQUENCE [LARGE SCALE GENOMIC DNA]</scope>
    <source>
        <strain evidence="4">SpSt-456</strain>
    </source>
</reference>
<dbReference type="NCBIfam" id="NF006421">
    <property type="entry name" value="PRK08673.1"/>
    <property type="match status" value="1"/>
</dbReference>
<keyword evidence="1 4" id="KW-0808">Transferase</keyword>
<protein>
    <submittedName>
        <fullName evidence="4">3-deoxy-7-phosphoheptulonate synthase</fullName>
        <ecNumber evidence="4">2.5.1.54</ecNumber>
    </submittedName>
</protein>
<comment type="caution">
    <text evidence="4">The sequence shown here is derived from an EMBL/GenBank/DDBJ whole genome shotgun (WGS) entry which is preliminary data.</text>
</comment>
<proteinExistence type="predicted"/>
<dbReference type="InterPro" id="IPR041071">
    <property type="entry name" value="DAHP_snth_FXD"/>
</dbReference>
<dbReference type="SUPFAM" id="SSF51569">
    <property type="entry name" value="Aldolase"/>
    <property type="match status" value="1"/>
</dbReference>
<accession>A0A832EKI7</accession>
<dbReference type="InterPro" id="IPR006218">
    <property type="entry name" value="DAHP1/KDSA"/>
</dbReference>
<dbReference type="PANTHER" id="PTHR43018">
    <property type="entry name" value="PHOSPHO-2-DEHYDRO-3-DEOXYHEPTONATE ALDOLASE"/>
    <property type="match status" value="1"/>
</dbReference>
<dbReference type="PANTHER" id="PTHR43018:SF1">
    <property type="entry name" value="PROTEIN AROA(G)"/>
    <property type="match status" value="1"/>
</dbReference>
<dbReference type="InterPro" id="IPR006268">
    <property type="entry name" value="DAHP_syn_2"/>
</dbReference>
<sequence length="353" mass="38688">MLVVMHKEATADDVAHVVRAIESRGYSARPIQGGERMAIGILNNRGPVDPNWVLGLPGVKEAIPVTRPYKLVSREFHPQDTVVPVGDVRIGNGTVVVIAGPCAVESEEQALTIARHVKRAGAHLFRGGAFKPRTSPYAFQGLGEKALKILVKVREETGLPIVTEALDHTVYDLVEEAADMVQIGARNMQNFTLLRRAGHSSKPVLLKRGMAATLEEWLMAAEYILEGGNPNVILCERGIRTFTDHSRNTLDLSAVPVVRKESHLPIIVDPSHACGRRDQVIPLSRAAVAVGANGLMVEVHHRPEEALSDGAQSLTPDQFRRLCDEIRPLVHLYARGQRSEVRGQRSEVRSQKA</sequence>
<feature type="domain" description="DAHP synthase ferredoxin-like" evidence="3">
    <location>
        <begin position="1"/>
        <end position="66"/>
    </location>
</feature>
<dbReference type="Gene3D" id="3.30.70.1140">
    <property type="entry name" value="Phospho-2-dehydro-3-deoxyheptonate aldolase, domain 1"/>
    <property type="match status" value="1"/>
</dbReference>
<name>A0A832EKI7_9BACT</name>
<organism evidence="4">
    <name type="scientific">Desulfacinum infernum</name>
    <dbReference type="NCBI Taxonomy" id="35837"/>
    <lineage>
        <taxon>Bacteria</taxon>
        <taxon>Pseudomonadati</taxon>
        <taxon>Thermodesulfobacteriota</taxon>
        <taxon>Syntrophobacteria</taxon>
        <taxon>Syntrophobacterales</taxon>
        <taxon>Syntrophobacteraceae</taxon>
        <taxon>Desulfacinum</taxon>
    </lineage>
</organism>
<evidence type="ECO:0000256" key="1">
    <source>
        <dbReference type="ARBA" id="ARBA00022679"/>
    </source>
</evidence>
<dbReference type="Gene3D" id="3.20.20.70">
    <property type="entry name" value="Aldolase class I"/>
    <property type="match status" value="1"/>
</dbReference>
<dbReference type="AlphaFoldDB" id="A0A832EKI7"/>
<dbReference type="EC" id="2.5.1.54" evidence="4"/>
<evidence type="ECO:0000313" key="4">
    <source>
        <dbReference type="EMBL" id="HFK98694.1"/>
    </source>
</evidence>
<dbReference type="NCBIfam" id="NF009239">
    <property type="entry name" value="PRK12595.1"/>
    <property type="match status" value="1"/>
</dbReference>
<dbReference type="InterPro" id="IPR013785">
    <property type="entry name" value="Aldolase_TIM"/>
</dbReference>
<dbReference type="Pfam" id="PF00793">
    <property type="entry name" value="DAHP_synth_1"/>
    <property type="match status" value="1"/>
</dbReference>
<evidence type="ECO:0000259" key="3">
    <source>
        <dbReference type="Pfam" id="PF18152"/>
    </source>
</evidence>
<dbReference type="InterPro" id="IPR052899">
    <property type="entry name" value="Class-I_DAHP_synthase"/>
</dbReference>
<dbReference type="GO" id="GO:0016832">
    <property type="term" value="F:aldehyde-lyase activity"/>
    <property type="evidence" value="ECO:0007669"/>
    <property type="project" value="InterPro"/>
</dbReference>
<dbReference type="EMBL" id="DSTK01000041">
    <property type="protein sequence ID" value="HFK98694.1"/>
    <property type="molecule type" value="Genomic_DNA"/>
</dbReference>
<dbReference type="GO" id="GO:0003849">
    <property type="term" value="F:3-deoxy-7-phosphoheptulonate synthase activity"/>
    <property type="evidence" value="ECO:0007669"/>
    <property type="project" value="UniProtKB-EC"/>
</dbReference>
<evidence type="ECO:0000259" key="2">
    <source>
        <dbReference type="Pfam" id="PF00793"/>
    </source>
</evidence>
<dbReference type="NCBIfam" id="TIGR01361">
    <property type="entry name" value="DAHP_synth_Bsub"/>
    <property type="match status" value="1"/>
</dbReference>
<gene>
    <name evidence="4" type="primary">aroF</name>
    <name evidence="4" type="ORF">ENS06_15380</name>
</gene>
<feature type="domain" description="DAHP synthetase I/KDSA" evidence="2">
    <location>
        <begin position="87"/>
        <end position="321"/>
    </location>
</feature>
<dbReference type="Pfam" id="PF18152">
    <property type="entry name" value="DAHP_snth_FXD"/>
    <property type="match status" value="1"/>
</dbReference>